<sequence>MATFYKEYEPARKAFLAFTDQIKQMTGQSLDVQLTSHEIIEGLFMDVLEIKPDKPQRLLCLTSGLHGIEGYAGNYVLQEFVDCFLPKLNLEDTHVILVHAINPYGMKYKRKSNENSVDLNRNFNASFDTLHSNEGFKTNASFFLPRKLKNPYLIENILFYIRTAKLYFTIPHEQFREAALLGQYEFPNGFYYGGDHMEKSTAILAQLYQKLVSFPYNKRLFIDLHTGYGPKYQMSIVNSPNEKRSVSELKKAFNYPLIQNANGDDFYQINGDMVNYINDFIQATDYATCFEFGTIGMSILDEIKSLRIMLEENSVHHMHRETDPIFKRIKKDFEQLYMPDEKKWLDKVITDFDQALKGILTHYKFI</sequence>
<dbReference type="RefSeq" id="WP_194702153.1">
    <property type="nucleotide sequence ID" value="NZ_JADKNH010000007.1"/>
</dbReference>
<dbReference type="EMBL" id="JADKNH010000007">
    <property type="protein sequence ID" value="MBF4693912.1"/>
    <property type="molecule type" value="Genomic_DNA"/>
</dbReference>
<comment type="caution">
    <text evidence="1">The sequence shown here is derived from an EMBL/GenBank/DDBJ whole genome shotgun (WGS) entry which is preliminary data.</text>
</comment>
<evidence type="ECO:0000313" key="2">
    <source>
        <dbReference type="Proteomes" id="UP000614200"/>
    </source>
</evidence>
<gene>
    <name evidence="1" type="ORF">ISU02_12395</name>
</gene>
<dbReference type="InterPro" id="IPR021259">
    <property type="entry name" value="DUF2817"/>
</dbReference>
<dbReference type="Proteomes" id="UP000614200">
    <property type="component" value="Unassembled WGS sequence"/>
</dbReference>
<dbReference type="CDD" id="cd06233">
    <property type="entry name" value="M14-like"/>
    <property type="match status" value="1"/>
</dbReference>
<organism evidence="1 2">
    <name type="scientific">Fusibacter ferrireducens</name>
    <dbReference type="NCBI Taxonomy" id="2785058"/>
    <lineage>
        <taxon>Bacteria</taxon>
        <taxon>Bacillati</taxon>
        <taxon>Bacillota</taxon>
        <taxon>Clostridia</taxon>
        <taxon>Eubacteriales</taxon>
        <taxon>Eubacteriales Family XII. Incertae Sedis</taxon>
        <taxon>Fusibacter</taxon>
    </lineage>
</organism>
<evidence type="ECO:0000313" key="1">
    <source>
        <dbReference type="EMBL" id="MBF4693912.1"/>
    </source>
</evidence>
<reference evidence="1 2" key="1">
    <citation type="submission" date="2020-11" db="EMBL/GenBank/DDBJ databases">
        <title>Fusibacter basophilias sp. nov.</title>
        <authorList>
            <person name="Qiu D."/>
        </authorList>
    </citation>
    <scope>NUCLEOTIDE SEQUENCE [LARGE SCALE GENOMIC DNA]</scope>
    <source>
        <strain evidence="1 2">Q10-2</strain>
    </source>
</reference>
<keyword evidence="2" id="KW-1185">Reference proteome</keyword>
<protein>
    <submittedName>
        <fullName evidence="1">DUF2817 domain-containing protein</fullName>
    </submittedName>
</protein>
<proteinExistence type="predicted"/>
<name>A0ABR9ZTX8_9FIRM</name>
<dbReference type="Pfam" id="PF10994">
    <property type="entry name" value="DUF2817"/>
    <property type="match status" value="1"/>
</dbReference>
<dbReference type="SUPFAM" id="SSF53187">
    <property type="entry name" value="Zn-dependent exopeptidases"/>
    <property type="match status" value="1"/>
</dbReference>
<accession>A0ABR9ZTX8</accession>
<dbReference type="Gene3D" id="3.40.630.10">
    <property type="entry name" value="Zn peptidases"/>
    <property type="match status" value="1"/>
</dbReference>